<dbReference type="InterPro" id="IPR036259">
    <property type="entry name" value="MFS_trans_sf"/>
</dbReference>
<feature type="transmembrane region" description="Helical" evidence="2">
    <location>
        <begin position="209"/>
        <end position="232"/>
    </location>
</feature>
<reference evidence="3" key="1">
    <citation type="journal article" date="2014" name="PLoS ONE">
        <title>Transcriptome-Based Identification of ABC Transporters in the Western Tarnished Plant Bug Lygus hesperus.</title>
        <authorList>
            <person name="Hull J.J."/>
            <person name="Chaney K."/>
            <person name="Geib S.M."/>
            <person name="Fabrick J.A."/>
            <person name="Brent C.S."/>
            <person name="Walsh D."/>
            <person name="Lavine L.C."/>
        </authorList>
    </citation>
    <scope>NUCLEOTIDE SEQUENCE</scope>
</reference>
<feature type="transmembrane region" description="Helical" evidence="2">
    <location>
        <begin position="329"/>
        <end position="351"/>
    </location>
</feature>
<dbReference type="Gene3D" id="1.20.1250.20">
    <property type="entry name" value="MFS general substrate transporter like domains"/>
    <property type="match status" value="2"/>
</dbReference>
<reference evidence="3" key="2">
    <citation type="submission" date="2014-07" db="EMBL/GenBank/DDBJ databases">
        <authorList>
            <person name="Hull J."/>
        </authorList>
    </citation>
    <scope>NUCLEOTIDE SEQUENCE</scope>
</reference>
<feature type="transmembrane region" description="Helical" evidence="2">
    <location>
        <begin position="650"/>
        <end position="672"/>
    </location>
</feature>
<name>A0A0A9W617_LYGHE</name>
<keyword evidence="2" id="KW-0472">Membrane</keyword>
<feature type="transmembrane region" description="Helical" evidence="2">
    <location>
        <begin position="140"/>
        <end position="157"/>
    </location>
</feature>
<feature type="region of interest" description="Disordered" evidence="1">
    <location>
        <begin position="1"/>
        <end position="36"/>
    </location>
</feature>
<reference evidence="4" key="3">
    <citation type="submission" date="2014-09" db="EMBL/GenBank/DDBJ databases">
        <authorList>
            <person name="Magalhaes I.L.F."/>
            <person name="Oliveira U."/>
            <person name="Santos F.R."/>
            <person name="Vidigal T.H.D.A."/>
            <person name="Brescovit A.D."/>
            <person name="Santos A.J."/>
        </authorList>
    </citation>
    <scope>NUCLEOTIDE SEQUENCE</scope>
</reference>
<feature type="transmembrane region" description="Helical" evidence="2">
    <location>
        <begin position="363"/>
        <end position="385"/>
    </location>
</feature>
<feature type="transmembrane region" description="Helical" evidence="2">
    <location>
        <begin position="289"/>
        <end position="309"/>
    </location>
</feature>
<gene>
    <name evidence="3" type="primary">Slc15a2</name>
    <name evidence="3" type="ORF">CM83_1997</name>
</gene>
<feature type="transmembrane region" description="Helical" evidence="2">
    <location>
        <begin position="679"/>
        <end position="700"/>
    </location>
</feature>
<evidence type="ECO:0000313" key="3">
    <source>
        <dbReference type="EMBL" id="JAG03882.1"/>
    </source>
</evidence>
<accession>A0A0A9W617</accession>
<dbReference type="EMBL" id="GBRD01007406">
    <property type="protein sequence ID" value="JAG58415.1"/>
    <property type="molecule type" value="Transcribed_RNA"/>
</dbReference>
<evidence type="ECO:0000256" key="1">
    <source>
        <dbReference type="SAM" id="MobiDB-lite"/>
    </source>
</evidence>
<feature type="transmembrane region" description="Helical" evidence="2">
    <location>
        <begin position="178"/>
        <end position="197"/>
    </location>
</feature>
<evidence type="ECO:0000256" key="2">
    <source>
        <dbReference type="SAM" id="Phobius"/>
    </source>
</evidence>
<proteinExistence type="predicted"/>
<evidence type="ECO:0000313" key="4">
    <source>
        <dbReference type="EMBL" id="JAG58415.1"/>
    </source>
</evidence>
<dbReference type="EMBL" id="GBHO01039722">
    <property type="protein sequence ID" value="JAG03882.1"/>
    <property type="molecule type" value="Transcribed_RNA"/>
</dbReference>
<keyword evidence="2" id="KW-1133">Transmembrane helix</keyword>
<dbReference type="AlphaFoldDB" id="A0A0A9W617"/>
<feature type="transmembrane region" description="Helical" evidence="2">
    <location>
        <begin position="107"/>
        <end position="128"/>
    </location>
</feature>
<sequence>MSHRHETQENETPGQESQPQGDRSHGHDSHSHGSEGHVRWPLFGKISIMVEGFVYYSQYSSKVITHDLAKWFPSASIHSSIQDTLMLLAGILSLIMGYLADDVFGKYWVVMATYIFCTAAPLVAVMSINTPNLSSEMRTNIFISSIYCWFPILAVEATRVALISEQFKLPQSLRNLKLFYFVFFLNRYAGSGVAGLLMKMEQYFGGNKIQLTIRVFLLASVVISYTLLLIILKNKIRRKRVQVGVVDNVVSCIFSALWNRAFLRKKMAANAKWIDYSDAKYFKETKDSALQLVQMSLIFLPFSLFFGLNEFLDVIWMEQNDWINPDSNAFFSSLSMITIYHAVDVMLIPLFEYLIEFVAPKRCNLILTDLQLIGSAIFLLGLAYLSTTILQSHIENGNVPNSPLAATIKFYNAMDGNVSITSPFCPTAILRLGESFEISNIKPSQIPKSQSSFKFPAKISYVTLASQDYTMLEGVIGHMISYVISDDGIIKLARMKVPTSSFPVMDIVNGIPRVNFGQIYFKKLKSHSSHHHGVVTNENDEYTIDIPRMSQTQRLDLSKGDWKVQLIVGEKVEVERNVSLLPRAAYSMFICYDKNDVTSFTISSTNTAQLVTIWYGIPQIILRSLADGIGKISTYYFTYTQSPRKLRATAFGVLFFAQYSFPGIVGMLSSYWKQGLSSFILSLYTFIVFLAMVLFIYFSLKYEEI</sequence>
<keyword evidence="2" id="KW-0812">Transmembrane</keyword>
<feature type="compositionally biased region" description="Polar residues" evidence="1">
    <location>
        <begin position="10"/>
        <end position="20"/>
    </location>
</feature>
<protein>
    <submittedName>
        <fullName evidence="3">Solute carrier family 15 member 2</fullName>
    </submittedName>
</protein>
<feature type="compositionally biased region" description="Basic and acidic residues" evidence="1">
    <location>
        <begin position="22"/>
        <end position="36"/>
    </location>
</feature>
<organism evidence="3">
    <name type="scientific">Lygus hesperus</name>
    <name type="common">Western plant bug</name>
    <dbReference type="NCBI Taxonomy" id="30085"/>
    <lineage>
        <taxon>Eukaryota</taxon>
        <taxon>Metazoa</taxon>
        <taxon>Ecdysozoa</taxon>
        <taxon>Arthropoda</taxon>
        <taxon>Hexapoda</taxon>
        <taxon>Insecta</taxon>
        <taxon>Pterygota</taxon>
        <taxon>Neoptera</taxon>
        <taxon>Paraneoptera</taxon>
        <taxon>Hemiptera</taxon>
        <taxon>Heteroptera</taxon>
        <taxon>Panheteroptera</taxon>
        <taxon>Cimicomorpha</taxon>
        <taxon>Miridae</taxon>
        <taxon>Mirini</taxon>
        <taxon>Lygus</taxon>
    </lineage>
</organism>